<name>A0AAN9A8E0_HALRR</name>
<organism evidence="4 5">
    <name type="scientific">Halocaridina rubra</name>
    <name type="common">Hawaiian red shrimp</name>
    <dbReference type="NCBI Taxonomy" id="373956"/>
    <lineage>
        <taxon>Eukaryota</taxon>
        <taxon>Metazoa</taxon>
        <taxon>Ecdysozoa</taxon>
        <taxon>Arthropoda</taxon>
        <taxon>Crustacea</taxon>
        <taxon>Multicrustacea</taxon>
        <taxon>Malacostraca</taxon>
        <taxon>Eumalacostraca</taxon>
        <taxon>Eucarida</taxon>
        <taxon>Decapoda</taxon>
        <taxon>Pleocyemata</taxon>
        <taxon>Caridea</taxon>
        <taxon>Atyoidea</taxon>
        <taxon>Atyidae</taxon>
        <taxon>Halocaridina</taxon>
    </lineage>
</organism>
<dbReference type="PANTHER" id="PTHR21812:SF1">
    <property type="entry name" value="INO80 COMPLEX SUBUNIT E"/>
    <property type="match status" value="1"/>
</dbReference>
<evidence type="ECO:0000256" key="1">
    <source>
        <dbReference type="SAM" id="Coils"/>
    </source>
</evidence>
<feature type="domain" description="INO80 complex subunit E N-terminal" evidence="3">
    <location>
        <begin position="11"/>
        <end position="58"/>
    </location>
</feature>
<comment type="caution">
    <text evidence="4">The sequence shown here is derived from an EMBL/GenBank/DDBJ whole genome shotgun (WGS) entry which is preliminary data.</text>
</comment>
<dbReference type="PANTHER" id="PTHR21812">
    <property type="entry name" value="INO80 COMPLEX SUBUNIT E"/>
    <property type="match status" value="1"/>
</dbReference>
<evidence type="ECO:0000313" key="5">
    <source>
        <dbReference type="Proteomes" id="UP001381693"/>
    </source>
</evidence>
<gene>
    <name evidence="4" type="primary">INO80E</name>
    <name evidence="4" type="ORF">SK128_011825</name>
</gene>
<dbReference type="EMBL" id="JAXCGZ010008112">
    <property type="protein sequence ID" value="KAK7077949.1"/>
    <property type="molecule type" value="Genomic_DNA"/>
</dbReference>
<feature type="compositionally biased region" description="Low complexity" evidence="2">
    <location>
        <begin position="94"/>
        <end position="110"/>
    </location>
</feature>
<evidence type="ECO:0000256" key="2">
    <source>
        <dbReference type="SAM" id="MobiDB-lite"/>
    </source>
</evidence>
<dbReference type="AlphaFoldDB" id="A0AAN9A8E0"/>
<dbReference type="InterPro" id="IPR026678">
    <property type="entry name" value="INO80E"/>
</dbReference>
<dbReference type="InterPro" id="IPR056515">
    <property type="entry name" value="INO80E_N"/>
</dbReference>
<feature type="compositionally biased region" description="Low complexity" evidence="2">
    <location>
        <begin position="119"/>
        <end position="140"/>
    </location>
</feature>
<keyword evidence="1" id="KW-0175">Coiled coil</keyword>
<dbReference type="Proteomes" id="UP001381693">
    <property type="component" value="Unassembled WGS sequence"/>
</dbReference>
<protein>
    <submittedName>
        <fullName evidence="4">INO80 complex subunit</fullName>
    </submittedName>
</protein>
<feature type="region of interest" description="Disordered" evidence="2">
    <location>
        <begin position="61"/>
        <end position="140"/>
    </location>
</feature>
<reference evidence="4 5" key="1">
    <citation type="submission" date="2023-11" db="EMBL/GenBank/DDBJ databases">
        <title>Halocaridina rubra genome assembly.</title>
        <authorList>
            <person name="Smith C."/>
        </authorList>
    </citation>
    <scope>NUCLEOTIDE SEQUENCE [LARGE SCALE GENOMIC DNA]</scope>
    <source>
        <strain evidence="4">EP-1</strain>
        <tissue evidence="4">Whole</tissue>
    </source>
</reference>
<dbReference type="GO" id="GO:0006338">
    <property type="term" value="P:chromatin remodeling"/>
    <property type="evidence" value="ECO:0007669"/>
    <property type="project" value="InterPro"/>
</dbReference>
<feature type="region of interest" description="Disordered" evidence="2">
    <location>
        <begin position="248"/>
        <end position="270"/>
    </location>
</feature>
<proteinExistence type="predicted"/>
<evidence type="ECO:0000259" key="3">
    <source>
        <dbReference type="Pfam" id="PF24237"/>
    </source>
</evidence>
<dbReference type="Pfam" id="PF24237">
    <property type="entry name" value="INO80E"/>
    <property type="match status" value="1"/>
</dbReference>
<feature type="coiled-coil region" evidence="1">
    <location>
        <begin position="16"/>
        <end position="50"/>
    </location>
</feature>
<sequence length="270" mass="29462">MMPVQTDGPEDYKTKYKTLKRKLKLLIYENECFQEELRKAQRALLRVRRDKSFLLDRLLQYQRGPDSSSDSEQTEESDTEMDAKMEAKRKRLSLEGSASGSGNSLSSSSKHPSKKKKSSSSGNSSSKSSKHSSSSKQISSHHLALGANIIGSSSSGQAVSSITTTVSPSGALVRKVAGGTLPPEAIAALTARRQIGGVIGSMHNDGQLSREEVERRLAARQPMNDFTTTVSLTLPNQLFSDNIMEGDLMDEDIETSPSNVEEDVTVDNYD</sequence>
<evidence type="ECO:0000313" key="4">
    <source>
        <dbReference type="EMBL" id="KAK7077949.1"/>
    </source>
</evidence>
<accession>A0AAN9A8E0</accession>
<keyword evidence="5" id="KW-1185">Reference proteome</keyword>
<dbReference type="GO" id="GO:0031011">
    <property type="term" value="C:Ino80 complex"/>
    <property type="evidence" value="ECO:0007669"/>
    <property type="project" value="InterPro"/>
</dbReference>